<dbReference type="Pfam" id="PF13302">
    <property type="entry name" value="Acetyltransf_3"/>
    <property type="match status" value="1"/>
</dbReference>
<organism evidence="5 6">
    <name type="scientific">Neolewinella litorea</name>
    <dbReference type="NCBI Taxonomy" id="2562452"/>
    <lineage>
        <taxon>Bacteria</taxon>
        <taxon>Pseudomonadati</taxon>
        <taxon>Bacteroidota</taxon>
        <taxon>Saprospiria</taxon>
        <taxon>Saprospirales</taxon>
        <taxon>Lewinellaceae</taxon>
        <taxon>Neolewinella</taxon>
    </lineage>
</organism>
<evidence type="ECO:0000256" key="3">
    <source>
        <dbReference type="ARBA" id="ARBA00038502"/>
    </source>
</evidence>
<sequence>MDRPRLTTRRLLLSPPALGDAAAVIRLANDPLIAEFTVSVPYPYSEADLVGWLHAVDAGWNDGTALVFAIRDRASEQLMGATGIHLHPRYGYAELGFWMGRPFRGKGYVREAVAAVIDYGFEHLPIQRVHANHRVDNEASGRVLQASGLIREARLEQFLQKEGQAWDVIQYRILRREWEQAKGIT</sequence>
<dbReference type="EMBL" id="SRSF01000001">
    <property type="protein sequence ID" value="THH41880.1"/>
    <property type="molecule type" value="Genomic_DNA"/>
</dbReference>
<accession>A0A4S4NZY6</accession>
<keyword evidence="2" id="KW-0012">Acyltransferase</keyword>
<dbReference type="PANTHER" id="PTHR43792">
    <property type="entry name" value="GNAT FAMILY, PUTATIVE (AFU_ORTHOLOGUE AFUA_3G00765)-RELATED-RELATED"/>
    <property type="match status" value="1"/>
</dbReference>
<feature type="domain" description="N-acetyltransferase" evidence="4">
    <location>
        <begin position="11"/>
        <end position="173"/>
    </location>
</feature>
<dbReference type="RefSeq" id="WP_136456804.1">
    <property type="nucleotide sequence ID" value="NZ_SRSF01000001.1"/>
</dbReference>
<proteinExistence type="inferred from homology"/>
<evidence type="ECO:0000256" key="1">
    <source>
        <dbReference type="ARBA" id="ARBA00022679"/>
    </source>
</evidence>
<evidence type="ECO:0000256" key="2">
    <source>
        <dbReference type="ARBA" id="ARBA00023315"/>
    </source>
</evidence>
<dbReference type="InterPro" id="IPR051531">
    <property type="entry name" value="N-acetyltransferase"/>
</dbReference>
<dbReference type="Proteomes" id="UP000308528">
    <property type="component" value="Unassembled WGS sequence"/>
</dbReference>
<evidence type="ECO:0000259" key="4">
    <source>
        <dbReference type="PROSITE" id="PS51186"/>
    </source>
</evidence>
<dbReference type="GO" id="GO:0016747">
    <property type="term" value="F:acyltransferase activity, transferring groups other than amino-acyl groups"/>
    <property type="evidence" value="ECO:0007669"/>
    <property type="project" value="InterPro"/>
</dbReference>
<comment type="caution">
    <text evidence="5">The sequence shown here is derived from an EMBL/GenBank/DDBJ whole genome shotgun (WGS) entry which is preliminary data.</text>
</comment>
<dbReference type="SUPFAM" id="SSF55729">
    <property type="entry name" value="Acyl-CoA N-acyltransferases (Nat)"/>
    <property type="match status" value="1"/>
</dbReference>
<comment type="similarity">
    <text evidence="3">Belongs to the acetyltransferase family. RimJ subfamily.</text>
</comment>
<reference evidence="5 6" key="1">
    <citation type="submission" date="2019-04" db="EMBL/GenBank/DDBJ databases">
        <title>Lewinella litorea sp. nov., isolated from a marine sand.</title>
        <authorList>
            <person name="Yoon J.-H."/>
        </authorList>
    </citation>
    <scope>NUCLEOTIDE SEQUENCE [LARGE SCALE GENOMIC DNA]</scope>
    <source>
        <strain evidence="5 6">HSMS-39</strain>
    </source>
</reference>
<dbReference type="InterPro" id="IPR016181">
    <property type="entry name" value="Acyl_CoA_acyltransferase"/>
</dbReference>
<dbReference type="AlphaFoldDB" id="A0A4S4NZY6"/>
<keyword evidence="1 5" id="KW-0808">Transferase</keyword>
<dbReference type="PANTHER" id="PTHR43792:SF8">
    <property type="entry name" value="[RIBOSOMAL PROTEIN US5]-ALANINE N-ACETYLTRANSFERASE"/>
    <property type="match status" value="1"/>
</dbReference>
<protein>
    <submittedName>
        <fullName evidence="5">N-acetyltransferase</fullName>
    </submittedName>
</protein>
<keyword evidence="6" id="KW-1185">Reference proteome</keyword>
<name>A0A4S4NZY6_9BACT</name>
<evidence type="ECO:0000313" key="5">
    <source>
        <dbReference type="EMBL" id="THH41880.1"/>
    </source>
</evidence>
<evidence type="ECO:0000313" key="6">
    <source>
        <dbReference type="Proteomes" id="UP000308528"/>
    </source>
</evidence>
<dbReference type="OrthoDB" id="9811523at2"/>
<dbReference type="PROSITE" id="PS51186">
    <property type="entry name" value="GNAT"/>
    <property type="match status" value="1"/>
</dbReference>
<gene>
    <name evidence="5" type="ORF">E4021_04635</name>
</gene>
<dbReference type="InterPro" id="IPR000182">
    <property type="entry name" value="GNAT_dom"/>
</dbReference>
<dbReference type="Gene3D" id="3.40.630.30">
    <property type="match status" value="1"/>
</dbReference>